<feature type="domain" description="HPt" evidence="15">
    <location>
        <begin position="1"/>
        <end position="103"/>
    </location>
</feature>
<evidence type="ECO:0000256" key="7">
    <source>
        <dbReference type="ARBA" id="ARBA00022741"/>
    </source>
</evidence>
<keyword evidence="4" id="KW-0145">Chemotaxis</keyword>
<dbReference type="Pfam" id="PF01584">
    <property type="entry name" value="CheW"/>
    <property type="match status" value="1"/>
</dbReference>
<dbReference type="GeneID" id="69550585"/>
<evidence type="ECO:0000256" key="4">
    <source>
        <dbReference type="ARBA" id="ARBA00022500"/>
    </source>
</evidence>
<feature type="domain" description="CheW-like" evidence="14">
    <location>
        <begin position="558"/>
        <end position="697"/>
    </location>
</feature>
<keyword evidence="5 12" id="KW-0597">Phosphoprotein</keyword>
<protein>
    <recommendedName>
        <fullName evidence="3">Chemotaxis protein CheA</fullName>
        <ecNumber evidence="2">2.7.13.3</ecNumber>
    </recommendedName>
</protein>
<dbReference type="InterPro" id="IPR002545">
    <property type="entry name" value="CheW-lke_dom"/>
</dbReference>
<gene>
    <name evidence="16" type="ORF">I6H43_04850</name>
</gene>
<dbReference type="SMART" id="SM00260">
    <property type="entry name" value="CheW"/>
    <property type="match status" value="1"/>
</dbReference>
<dbReference type="Gene3D" id="3.30.565.10">
    <property type="entry name" value="Histidine kinase-like ATPase, C-terminal domain"/>
    <property type="match status" value="1"/>
</dbReference>
<organism evidence="16 17">
    <name type="scientific">Aeromonas jandaei</name>
    <dbReference type="NCBI Taxonomy" id="650"/>
    <lineage>
        <taxon>Bacteria</taxon>
        <taxon>Pseudomonadati</taxon>
        <taxon>Pseudomonadota</taxon>
        <taxon>Gammaproteobacteria</taxon>
        <taxon>Aeromonadales</taxon>
        <taxon>Aeromonadaceae</taxon>
        <taxon>Aeromonas</taxon>
    </lineage>
</organism>
<proteinExistence type="predicted"/>
<dbReference type="SMART" id="SM01231">
    <property type="entry name" value="H-kinase_dim"/>
    <property type="match status" value="1"/>
</dbReference>
<dbReference type="InterPro" id="IPR051315">
    <property type="entry name" value="Bact_Chemotaxis_CheA"/>
</dbReference>
<dbReference type="InterPro" id="IPR005467">
    <property type="entry name" value="His_kinase_dom"/>
</dbReference>
<name>A0A7T4ABN5_AERJA</name>
<dbReference type="SUPFAM" id="SSF47384">
    <property type="entry name" value="Homodimeric domain of signal transducing histidine kinase"/>
    <property type="match status" value="1"/>
</dbReference>
<evidence type="ECO:0000256" key="3">
    <source>
        <dbReference type="ARBA" id="ARBA00021495"/>
    </source>
</evidence>
<reference evidence="16 17" key="1">
    <citation type="submission" date="2020-12" db="EMBL/GenBank/DDBJ databases">
        <title>FDA dAtabase for Regulatory Grade micrObial Sequences (FDA-ARGOS): Supporting development and validation of Infectious Disease Dx tests.</title>
        <authorList>
            <person name="Sproer C."/>
            <person name="Gronow S."/>
            <person name="Severitt S."/>
            <person name="Schroder I."/>
            <person name="Tallon L."/>
            <person name="Sadzewicz L."/>
            <person name="Zhao X."/>
            <person name="Boylan J."/>
            <person name="Ott S."/>
            <person name="Bowen H."/>
            <person name="Vavikolanu K."/>
            <person name="Mehta A."/>
            <person name="Aluvathingal J."/>
            <person name="Nadendla S."/>
            <person name="Lowell S."/>
            <person name="Myers T."/>
            <person name="Yan Y."/>
            <person name="Sichtig H."/>
        </authorList>
    </citation>
    <scope>NUCLEOTIDE SEQUENCE [LARGE SCALE GENOMIC DNA]</scope>
    <source>
        <strain evidence="16 17">FDAARGOS_986</strain>
    </source>
</reference>
<dbReference type="Gene3D" id="2.30.30.40">
    <property type="entry name" value="SH3 Domains"/>
    <property type="match status" value="1"/>
</dbReference>
<evidence type="ECO:0000256" key="9">
    <source>
        <dbReference type="ARBA" id="ARBA00022840"/>
    </source>
</evidence>
<evidence type="ECO:0000256" key="10">
    <source>
        <dbReference type="ARBA" id="ARBA00023012"/>
    </source>
</evidence>
<comment type="catalytic activity">
    <reaction evidence="1">
        <text>ATP + protein L-histidine = ADP + protein N-phospho-L-histidine.</text>
        <dbReference type="EC" id="2.7.13.3"/>
    </reaction>
</comment>
<evidence type="ECO:0000256" key="12">
    <source>
        <dbReference type="PROSITE-ProRule" id="PRU00110"/>
    </source>
</evidence>
<dbReference type="InterPro" id="IPR036097">
    <property type="entry name" value="HisK_dim/P_sf"/>
</dbReference>
<evidence type="ECO:0000259" key="14">
    <source>
        <dbReference type="PROSITE" id="PS50851"/>
    </source>
</evidence>
<comment type="function">
    <text evidence="11">Involved in the transmission of sensory signals from the chemoreceptors to the flagellar motors. CheA is autophosphorylated; it can transfer its phosphate group to either CheB or CheY.</text>
</comment>
<dbReference type="PROSITE" id="PS50109">
    <property type="entry name" value="HIS_KIN"/>
    <property type="match status" value="1"/>
</dbReference>
<dbReference type="Pfam" id="PF02895">
    <property type="entry name" value="H-kinase_dim"/>
    <property type="match status" value="1"/>
</dbReference>
<dbReference type="EMBL" id="CP066092">
    <property type="protein sequence ID" value="QQB20863.1"/>
    <property type="molecule type" value="Genomic_DNA"/>
</dbReference>
<dbReference type="InterPro" id="IPR004105">
    <property type="entry name" value="CheA-like_dim"/>
</dbReference>
<dbReference type="RefSeq" id="WP_042032927.1">
    <property type="nucleotide sequence ID" value="NZ_CAWMFX010000052.1"/>
</dbReference>
<accession>A0A7T4ABN5</accession>
<dbReference type="EC" id="2.7.13.3" evidence="2"/>
<dbReference type="InterPro" id="IPR036061">
    <property type="entry name" value="CheW-like_dom_sf"/>
</dbReference>
<dbReference type="PANTHER" id="PTHR43395">
    <property type="entry name" value="SENSOR HISTIDINE KINASE CHEA"/>
    <property type="match status" value="1"/>
</dbReference>
<dbReference type="InterPro" id="IPR036641">
    <property type="entry name" value="HPT_dom_sf"/>
</dbReference>
<feature type="modified residue" description="Phosphohistidine" evidence="12">
    <location>
        <position position="46"/>
    </location>
</feature>
<evidence type="ECO:0000313" key="17">
    <source>
        <dbReference type="Proteomes" id="UP000595481"/>
    </source>
</evidence>
<evidence type="ECO:0000256" key="5">
    <source>
        <dbReference type="ARBA" id="ARBA00022553"/>
    </source>
</evidence>
<evidence type="ECO:0000259" key="13">
    <source>
        <dbReference type="PROSITE" id="PS50109"/>
    </source>
</evidence>
<dbReference type="InterPro" id="IPR008207">
    <property type="entry name" value="Sig_transdc_His_kin_Hpt_dom"/>
</dbReference>
<dbReference type="CDD" id="cd00088">
    <property type="entry name" value="HPT"/>
    <property type="match status" value="1"/>
</dbReference>
<dbReference type="SUPFAM" id="SSF50341">
    <property type="entry name" value="CheW-like"/>
    <property type="match status" value="1"/>
</dbReference>
<evidence type="ECO:0000256" key="11">
    <source>
        <dbReference type="ARBA" id="ARBA00035100"/>
    </source>
</evidence>
<dbReference type="SUPFAM" id="SSF55874">
    <property type="entry name" value="ATPase domain of HSP90 chaperone/DNA topoisomerase II/histidine kinase"/>
    <property type="match status" value="1"/>
</dbReference>
<dbReference type="PROSITE" id="PS50894">
    <property type="entry name" value="HPT"/>
    <property type="match status" value="1"/>
</dbReference>
<feature type="domain" description="Histidine kinase" evidence="13">
    <location>
        <begin position="358"/>
        <end position="566"/>
    </location>
</feature>
<keyword evidence="10" id="KW-0902">Two-component regulatory system</keyword>
<evidence type="ECO:0000256" key="6">
    <source>
        <dbReference type="ARBA" id="ARBA00022679"/>
    </source>
</evidence>
<keyword evidence="17" id="KW-1185">Reference proteome</keyword>
<dbReference type="SMART" id="SM00387">
    <property type="entry name" value="HATPase_c"/>
    <property type="match status" value="1"/>
</dbReference>
<dbReference type="Proteomes" id="UP000595481">
    <property type="component" value="Chromosome"/>
</dbReference>
<dbReference type="Pfam" id="PF02518">
    <property type="entry name" value="HATPase_c"/>
    <property type="match status" value="1"/>
</dbReference>
<dbReference type="InterPro" id="IPR037006">
    <property type="entry name" value="CheA-like_homodim_sf"/>
</dbReference>
<evidence type="ECO:0000313" key="16">
    <source>
        <dbReference type="EMBL" id="QQB20863.1"/>
    </source>
</evidence>
<keyword evidence="8" id="KW-0418">Kinase</keyword>
<dbReference type="PRINTS" id="PR00344">
    <property type="entry name" value="BCTRLSENSOR"/>
</dbReference>
<dbReference type="SMART" id="SM00073">
    <property type="entry name" value="HPT"/>
    <property type="match status" value="1"/>
</dbReference>
<dbReference type="InterPro" id="IPR003594">
    <property type="entry name" value="HATPase_dom"/>
</dbReference>
<evidence type="ECO:0000256" key="2">
    <source>
        <dbReference type="ARBA" id="ARBA00012438"/>
    </source>
</evidence>
<dbReference type="InterPro" id="IPR036890">
    <property type="entry name" value="HATPase_C_sf"/>
</dbReference>
<evidence type="ECO:0000256" key="8">
    <source>
        <dbReference type="ARBA" id="ARBA00022777"/>
    </source>
</evidence>
<dbReference type="Gene3D" id="1.10.287.560">
    <property type="entry name" value="Histidine kinase CheA-like, homodimeric domain"/>
    <property type="match status" value="1"/>
</dbReference>
<keyword evidence="9" id="KW-0067">ATP-binding</keyword>
<keyword evidence="7" id="KW-0547">Nucleotide-binding</keyword>
<dbReference type="Gene3D" id="1.20.120.160">
    <property type="entry name" value="HPT domain"/>
    <property type="match status" value="1"/>
</dbReference>
<dbReference type="Pfam" id="PF01627">
    <property type="entry name" value="Hpt"/>
    <property type="match status" value="1"/>
</dbReference>
<dbReference type="SUPFAM" id="SSF47226">
    <property type="entry name" value="Histidine-containing phosphotransfer domain, HPT domain"/>
    <property type="match status" value="1"/>
</dbReference>
<dbReference type="PANTHER" id="PTHR43395:SF10">
    <property type="entry name" value="CHEMOTAXIS PROTEIN CHEA"/>
    <property type="match status" value="1"/>
</dbReference>
<evidence type="ECO:0000259" key="15">
    <source>
        <dbReference type="PROSITE" id="PS50894"/>
    </source>
</evidence>
<keyword evidence="6" id="KW-0808">Transferase</keyword>
<dbReference type="InterPro" id="IPR004358">
    <property type="entry name" value="Sig_transdc_His_kin-like_C"/>
</dbReference>
<dbReference type="PROSITE" id="PS50851">
    <property type="entry name" value="CHEW"/>
    <property type="match status" value="1"/>
</dbReference>
<dbReference type="CDD" id="cd16916">
    <property type="entry name" value="HATPase_CheA-like"/>
    <property type="match status" value="1"/>
</dbReference>
<sequence length="722" mass="79853">MDINKARMLFFEEAYEQCDNLEQALLDRVGHPLGADTYNQMFRTAHTIKGSASMLGLELLVRFTHSMENILARLRSGELDLDDALIQLLLRCNDQLRDLLQSAEHNPELKQVETQQILALMSQTQGFQSLPSMTIPAPPVMADEKPGITTTSERWHLSVRFYPGLFRDGFDVLALLKYLGNQGEIHYIMPVWRPWPPLQLLDSTDCFLGYEIVIESGCGAEKLRSAFDFVATQSIIVLLPVHGDLSLYRDAAPTLCAWLGEEVGTQYARWEQAGSLTAADIQVLLQPALLEPTLPTTTPLATDTPEPVNASRKSLTRSDSHYIRIDAAKLDQLINRVGELVIAASATTLQAHQAGNVELIESVAVVNGLVEGIRDDALTLRMVPIHEIFNRFPRVVHELSLQTGKSVILNIQNADTDIDKSMVEKLTDPLLHLVRNAIDHGIEQPSVRQDKGKPEQGIITLNAYHDAGAVVVEVSDDGDGISREKVLAKAQQAGLVGDIKVMSDSDVYQLLFAPGFSTNSEVNELSGRGVGLDVVRRNLDALRGDVTVESNPGQGTTFRLRLPLTLAIIDGFRVEVADTSFVIPLEMMTECLELPDSEEELTVQQLYLRGEWLPYVHLRALFGLPPAQGNEFVVVVHHGERRAGLVVDHLIGELQTVIKPLGELFRPLRGISGSTILGNGHPALILDIPQLLAQVTQWEQQRILHTLNEEHFSAPCRHAEGI</sequence>
<evidence type="ECO:0000256" key="1">
    <source>
        <dbReference type="ARBA" id="ARBA00000085"/>
    </source>
</evidence>